<evidence type="ECO:0000313" key="1">
    <source>
        <dbReference type="EMBL" id="CAB4197499.1"/>
    </source>
</evidence>
<name>A0A6J5RKM9_9CAUD</name>
<proteinExistence type="predicted"/>
<sequence length="418" mass="46309">MSAYDFIPKDSFIGKYIEYMSGQETPLIYDFMCACWALSIAVGRECYVNRPKAPVRLNLYVVLSSDSGVTRKSTSVRVATNLVRDFLADTDSRLILIESKITTGQLQYELYNATKAHGYAHVAISASELAAVLSRSGGLSGLPALLTDLYDCPDTRIGGGTVMMGGGYNLKNVYASFIAGSTPSWLMRAVTPAIIEGGFTSRCYFIDGSARKRNVAWPEEGDDNDKREGLRRQLREIAGRSAAVGRIEVGGSAISSFKQWYNARAHHQDAYRASFEAREDAHVLRFAALLAINNDDWLVNVHHLKAAINIVSRIKSDGQKLFSGTVVDRNDIRLVEKVRAELLAASVSGLSQSDILRAMRPKYRSEQVRSVLTVMHELDLVQRFTIESSGRPKTIWRATIYLGNDDLYKESINKLGIS</sequence>
<dbReference type="EMBL" id="LR797264">
    <property type="protein sequence ID" value="CAB4197499.1"/>
    <property type="molecule type" value="Genomic_DNA"/>
</dbReference>
<protein>
    <recommendedName>
        <fullName evidence="2">DUF3987 domain-containing protein</fullName>
    </recommendedName>
</protein>
<reference evidence="1" key="1">
    <citation type="submission" date="2020-05" db="EMBL/GenBank/DDBJ databases">
        <authorList>
            <person name="Chiriac C."/>
            <person name="Salcher M."/>
            <person name="Ghai R."/>
            <person name="Kavagutti S V."/>
        </authorList>
    </citation>
    <scope>NUCLEOTIDE SEQUENCE</scope>
</reference>
<organism evidence="1">
    <name type="scientific">uncultured Caudovirales phage</name>
    <dbReference type="NCBI Taxonomy" id="2100421"/>
    <lineage>
        <taxon>Viruses</taxon>
        <taxon>Duplodnaviria</taxon>
        <taxon>Heunggongvirae</taxon>
        <taxon>Uroviricota</taxon>
        <taxon>Caudoviricetes</taxon>
        <taxon>Peduoviridae</taxon>
        <taxon>Maltschvirus</taxon>
        <taxon>Maltschvirus maltsch</taxon>
    </lineage>
</organism>
<gene>
    <name evidence="1" type="ORF">UFOVP1323_31</name>
</gene>
<accession>A0A6J5RKM9</accession>
<evidence type="ECO:0008006" key="2">
    <source>
        <dbReference type="Google" id="ProtNLM"/>
    </source>
</evidence>